<dbReference type="Proteomes" id="UP000241769">
    <property type="component" value="Unassembled WGS sequence"/>
</dbReference>
<dbReference type="GO" id="GO:0004553">
    <property type="term" value="F:hydrolase activity, hydrolyzing O-glycosyl compounds"/>
    <property type="evidence" value="ECO:0007669"/>
    <property type="project" value="InterPro"/>
</dbReference>
<sequence length="880" mass="95768">MTTVPSGSRQSVESQTFTCIALGTEGGAVSSTATAFLIQTTALPDNGFLLLDSGTVLDGLNAALRRGSFDFDLSQANDDDYSRAVFILQNHIKGYAISHSHLDHYAGFIAASQTDTRGKMIYGISSSIDAIKTHVMNGPIWANFADEGPSPIGQYKYSVIDERYVQVPFGNLSIAAETLAHGTLNGRTFNSSAFFVRDDVTRHITLFFGDVGADSIQSSTRNREVCKRAAPLIREGYLDTIFIECSYTEEQPTSQLYGHLTPSLLKEELSVLASLTRDKSRPLAGINIIVIHIKPKYNEDVRATIKRQLEENNELGVLYHFPEPGSRFTFGGKKLEVRDVPSASVKTSWPMTPLESAVVVFFGVILWLSFKRANQHKPSTVYRWSHVYDPNHKAFIESLGLSSKTSGTSVSSLCHPTGAVDVACILTFVQKRLKFSGTCLWRKLKSFALLGVSLVLAGCPSFLKSCGDACYAEDLYCCKNGILTQKSFCGGGGNNNNNGGGDRSGKYGPIEKGDRGGSDLGGMPVRASNADDCQQKCFDRSDCQSWAFDSCGTNCWLKNGQPGKDGNVNCRTTGVITANRGNNNNDQSHCPYGNQQKWTSWNFFDQFNFYTGGDPTHGYVQYVDRGTAQNAGLINGDNGRAYIGVDKNNRAGGAGRQSVRLESKNKFENGLMILDLNHMPGSVCGTWPAFWSFGDNWPNTGEIDIIEGVNRQDYNQITLHTSSGCTLDGGAQWQTGSTISGNCDANVNGNAGCGVRANKANAYGDNFNRNGGGVYVMERTDNTIRVWFFPRNAIPADVLSGSPNPCGWGKPDADFPLGGQCPRGKFGPHRIIFNITFCGDWAGAVFGQQCGGDCVSYVRDNPGAFGESYWSVNSLNFFHR</sequence>
<proteinExistence type="inferred from homology"/>
<dbReference type="Pfam" id="PF26113">
    <property type="entry name" value="GH16_XgeA"/>
    <property type="match status" value="1"/>
</dbReference>
<name>A0A2P6NFX0_9EUKA</name>
<keyword evidence="3" id="KW-0326">Glycosidase</keyword>
<dbReference type="GO" id="GO:0006198">
    <property type="term" value="P:cAMP catabolic process"/>
    <property type="evidence" value="ECO:0007669"/>
    <property type="project" value="InterPro"/>
</dbReference>
<dbReference type="PANTHER" id="PTHR28283:SF1">
    <property type="entry name" value="3',5'-CYCLIC-NUCLEOTIDE PHOSPHODIESTERASE 1"/>
    <property type="match status" value="1"/>
</dbReference>
<dbReference type="Gene3D" id="2.60.120.200">
    <property type="match status" value="1"/>
</dbReference>
<dbReference type="GO" id="GO:0005975">
    <property type="term" value="P:carbohydrate metabolic process"/>
    <property type="evidence" value="ECO:0007669"/>
    <property type="project" value="InterPro"/>
</dbReference>
<keyword evidence="6" id="KW-1185">Reference proteome</keyword>
<dbReference type="GO" id="GO:0047555">
    <property type="term" value="F:3',5'-cyclic-GMP phosphodiesterase activity"/>
    <property type="evidence" value="ECO:0007669"/>
    <property type="project" value="TreeGrafter"/>
</dbReference>
<dbReference type="InterPro" id="IPR013320">
    <property type="entry name" value="ConA-like_dom_sf"/>
</dbReference>
<dbReference type="PRINTS" id="PR00388">
    <property type="entry name" value="PDIESTERASE2"/>
</dbReference>
<dbReference type="CDD" id="cd02181">
    <property type="entry name" value="GH16_fungal_Lam16A_glucanase"/>
    <property type="match status" value="1"/>
</dbReference>
<dbReference type="FunFam" id="2.60.120.200:FF:000114">
    <property type="entry name" value="Probable endo-1,3(4)-beta-glucanase NFIA_089530"/>
    <property type="match status" value="1"/>
</dbReference>
<dbReference type="Pfam" id="PF02112">
    <property type="entry name" value="PDEase_II"/>
    <property type="match status" value="1"/>
</dbReference>
<dbReference type="STRING" id="1890364.A0A2P6NFX0"/>
<evidence type="ECO:0000256" key="1">
    <source>
        <dbReference type="ARBA" id="ARBA00006865"/>
    </source>
</evidence>
<dbReference type="InterPro" id="IPR003609">
    <property type="entry name" value="Pan_app"/>
</dbReference>
<dbReference type="Pfam" id="PF14295">
    <property type="entry name" value="PAN_4"/>
    <property type="match status" value="1"/>
</dbReference>
<dbReference type="Gene3D" id="3.60.15.10">
    <property type="entry name" value="Ribonuclease Z/Hydroxyacylglutathione hydrolase-like"/>
    <property type="match status" value="1"/>
</dbReference>
<comment type="caution">
    <text evidence="5">The sequence shown here is derived from an EMBL/GenBank/DDBJ whole genome shotgun (WGS) entry which is preliminary data.</text>
</comment>
<evidence type="ECO:0000313" key="6">
    <source>
        <dbReference type="Proteomes" id="UP000241769"/>
    </source>
</evidence>
<dbReference type="InterPro" id="IPR000757">
    <property type="entry name" value="Beta-glucanase-like"/>
</dbReference>
<dbReference type="Gene3D" id="3.50.4.10">
    <property type="entry name" value="Hepatocyte Growth Factor"/>
    <property type="match status" value="1"/>
</dbReference>
<evidence type="ECO:0000256" key="3">
    <source>
        <dbReference type="ARBA" id="ARBA00023295"/>
    </source>
</evidence>
<dbReference type="InterPro" id="IPR036866">
    <property type="entry name" value="RibonucZ/Hydroxyglut_hydro"/>
</dbReference>
<comment type="similarity">
    <text evidence="1">Belongs to the glycosyl hydrolase 16 family.</text>
</comment>
<dbReference type="AlphaFoldDB" id="A0A2P6NFX0"/>
<evidence type="ECO:0000259" key="4">
    <source>
        <dbReference type="PROSITE" id="PS51762"/>
    </source>
</evidence>
<dbReference type="CDD" id="cd07735">
    <property type="entry name" value="class_II_PDE_MBL-fold"/>
    <property type="match status" value="1"/>
</dbReference>
<reference evidence="5 6" key="1">
    <citation type="journal article" date="2018" name="Genome Biol. Evol.">
        <title>Multiple Roots of Fruiting Body Formation in Amoebozoa.</title>
        <authorList>
            <person name="Hillmann F."/>
            <person name="Forbes G."/>
            <person name="Novohradska S."/>
            <person name="Ferling I."/>
            <person name="Riege K."/>
            <person name="Groth M."/>
            <person name="Westermann M."/>
            <person name="Marz M."/>
            <person name="Spaller T."/>
            <person name="Winckler T."/>
            <person name="Schaap P."/>
            <person name="Glockner G."/>
        </authorList>
    </citation>
    <scope>NUCLEOTIDE SEQUENCE [LARGE SCALE GENOMIC DNA]</scope>
    <source>
        <strain evidence="5 6">Jena</strain>
    </source>
</reference>
<dbReference type="GO" id="GO:1902660">
    <property type="term" value="P:negative regulation of glucose mediated signaling pathway"/>
    <property type="evidence" value="ECO:0007669"/>
    <property type="project" value="TreeGrafter"/>
</dbReference>
<dbReference type="EMBL" id="MDYQ01000094">
    <property type="protein sequence ID" value="PRP82859.1"/>
    <property type="molecule type" value="Genomic_DNA"/>
</dbReference>
<dbReference type="SUPFAM" id="SSF49899">
    <property type="entry name" value="Concanavalin A-like lectins/glucanases"/>
    <property type="match status" value="1"/>
</dbReference>
<accession>A0A2P6NFX0</accession>
<keyword evidence="2" id="KW-0378">Hydrolase</keyword>
<dbReference type="InterPro" id="IPR000396">
    <property type="entry name" value="Pdiesterase2"/>
</dbReference>
<dbReference type="InParanoid" id="A0A2P6NFX0"/>
<protein>
    <submittedName>
        <fullName evidence="5">Endo-1,3(4)-beta-glucanase</fullName>
    </submittedName>
</protein>
<dbReference type="GO" id="GO:0004115">
    <property type="term" value="F:3',5'-cyclic-AMP phosphodiesterase activity"/>
    <property type="evidence" value="ECO:0007669"/>
    <property type="project" value="InterPro"/>
</dbReference>
<organism evidence="5 6">
    <name type="scientific">Planoprotostelium fungivorum</name>
    <dbReference type="NCBI Taxonomy" id="1890364"/>
    <lineage>
        <taxon>Eukaryota</taxon>
        <taxon>Amoebozoa</taxon>
        <taxon>Evosea</taxon>
        <taxon>Variosea</taxon>
        <taxon>Cavosteliida</taxon>
        <taxon>Cavosteliaceae</taxon>
        <taxon>Planoprotostelium</taxon>
    </lineage>
</organism>
<gene>
    <name evidence="5" type="ORF">PROFUN_04722</name>
</gene>
<dbReference type="SUPFAM" id="SSF56281">
    <property type="entry name" value="Metallo-hydrolase/oxidoreductase"/>
    <property type="match status" value="1"/>
</dbReference>
<feature type="domain" description="GH16" evidence="4">
    <location>
        <begin position="585"/>
        <end position="850"/>
    </location>
</feature>
<dbReference type="OrthoDB" id="258495at2759"/>
<evidence type="ECO:0000256" key="2">
    <source>
        <dbReference type="ARBA" id="ARBA00022801"/>
    </source>
</evidence>
<dbReference type="PROSITE" id="PS51762">
    <property type="entry name" value="GH16_2"/>
    <property type="match status" value="1"/>
</dbReference>
<dbReference type="PANTHER" id="PTHR28283">
    <property type="entry name" value="3',5'-CYCLIC-NUCLEOTIDE PHOSPHODIESTERASE 1"/>
    <property type="match status" value="1"/>
</dbReference>
<evidence type="ECO:0000313" key="5">
    <source>
        <dbReference type="EMBL" id="PRP82859.1"/>
    </source>
</evidence>